<evidence type="ECO:0000256" key="6">
    <source>
        <dbReference type="ARBA" id="ARBA00023136"/>
    </source>
</evidence>
<feature type="domain" description="Major facilitator superfamily (MFS) profile" evidence="8">
    <location>
        <begin position="30"/>
        <end position="497"/>
    </location>
</feature>
<feature type="transmembrane region" description="Helical" evidence="7">
    <location>
        <begin position="389"/>
        <end position="407"/>
    </location>
</feature>
<feature type="transmembrane region" description="Helical" evidence="7">
    <location>
        <begin position="97"/>
        <end position="127"/>
    </location>
</feature>
<reference evidence="9" key="1">
    <citation type="submission" date="2022-01" db="EMBL/GenBank/DDBJ databases">
        <authorList>
            <person name="King R."/>
        </authorList>
    </citation>
    <scope>NUCLEOTIDE SEQUENCE</scope>
</reference>
<keyword evidence="3" id="KW-0813">Transport</keyword>
<dbReference type="Gene3D" id="1.20.1250.20">
    <property type="entry name" value="MFS general substrate transporter like domains"/>
    <property type="match status" value="1"/>
</dbReference>
<dbReference type="SUPFAM" id="SSF103473">
    <property type="entry name" value="MFS general substrate transporter"/>
    <property type="match status" value="1"/>
</dbReference>
<gene>
    <name evidence="9" type="ORF">PHAECO_LOCUS5405</name>
</gene>
<evidence type="ECO:0000313" key="10">
    <source>
        <dbReference type="Proteomes" id="UP001153737"/>
    </source>
</evidence>
<evidence type="ECO:0000256" key="3">
    <source>
        <dbReference type="ARBA" id="ARBA00022448"/>
    </source>
</evidence>
<dbReference type="PANTHER" id="PTHR23511:SF5">
    <property type="entry name" value="MAJOR FACILITATOR-TYPE TRANSPORTER HXNZ-RELATED"/>
    <property type="match status" value="1"/>
</dbReference>
<dbReference type="InterPro" id="IPR005828">
    <property type="entry name" value="MFS_sugar_transport-like"/>
</dbReference>
<dbReference type="EMBL" id="OU896722">
    <property type="protein sequence ID" value="CAG9817964.1"/>
    <property type="molecule type" value="Genomic_DNA"/>
</dbReference>
<reference evidence="9" key="2">
    <citation type="submission" date="2022-10" db="EMBL/GenBank/DDBJ databases">
        <authorList>
            <consortium name="ENA_rothamsted_submissions"/>
            <consortium name="culmorum"/>
            <person name="King R."/>
        </authorList>
    </citation>
    <scope>NUCLEOTIDE SEQUENCE</scope>
</reference>
<dbReference type="OrthoDB" id="6680603at2759"/>
<dbReference type="AlphaFoldDB" id="A0A9N9SI43"/>
<evidence type="ECO:0000256" key="7">
    <source>
        <dbReference type="SAM" id="Phobius"/>
    </source>
</evidence>
<feature type="transmembrane region" description="Helical" evidence="7">
    <location>
        <begin position="447"/>
        <end position="467"/>
    </location>
</feature>
<feature type="transmembrane region" description="Helical" evidence="7">
    <location>
        <begin position="413"/>
        <end position="435"/>
    </location>
</feature>
<feature type="transmembrane region" description="Helical" evidence="7">
    <location>
        <begin position="196"/>
        <end position="215"/>
    </location>
</feature>
<sequence>MIQQQSPPPPYLFLEDLLPKTGWGLYYKFMLAMACANSVVNAAAFMSLFYAIPLSTCENLVTCGILWGVHISFLLGKSCGGYSSNCLSDIYGRKRMITYSLLTIFVTTFTAAFAYNYYMIIVAAFFLGSGLDNNSCTVRIHLAEILPKHKRGFYLAVCDVFWTVGYLLMSVFAVTMQRPTHVEHRAVDMKLATWRVILALSGGFSLVLACCSALLEESPRYFLHAKKEFLAVLALKQFYAINRSTYGNSFEVKDQDLRYFVQDYGLSPMPEEVGGLNSVKGAFKLCCRGTKLSLSYPFRSSTVTLMLVRIPLVVFSSVNLNVLLAKLLSQHHVTSGLGVIYLDYITNVTMCSSFEDNKTLYGNFFVLAINIIVGQIIMLWFLDKAGRRLCLVIPMVVSGVFLVALDFVKDNMIRMIMSSFIIIGVASATTNFSVINIELFPTVIRGTANGVTNFFATILTIFILRFFHLFADWVFMVAGTMLIVASLVANCVDDLKKQPMVE</sequence>
<dbReference type="Pfam" id="PF00083">
    <property type="entry name" value="Sugar_tr"/>
    <property type="match status" value="1"/>
</dbReference>
<comment type="subcellular location">
    <subcellularLocation>
        <location evidence="1">Membrane</location>
        <topology evidence="1">Multi-pass membrane protein</topology>
    </subcellularLocation>
</comment>
<dbReference type="PROSITE" id="PS50850">
    <property type="entry name" value="MFS"/>
    <property type="match status" value="1"/>
</dbReference>
<evidence type="ECO:0000259" key="8">
    <source>
        <dbReference type="PROSITE" id="PS50850"/>
    </source>
</evidence>
<feature type="transmembrane region" description="Helical" evidence="7">
    <location>
        <begin position="361"/>
        <end position="382"/>
    </location>
</feature>
<evidence type="ECO:0000313" key="9">
    <source>
        <dbReference type="EMBL" id="CAG9817964.1"/>
    </source>
</evidence>
<feature type="transmembrane region" description="Helical" evidence="7">
    <location>
        <begin position="336"/>
        <end position="355"/>
    </location>
</feature>
<dbReference type="Proteomes" id="UP001153737">
    <property type="component" value="Chromosome 16"/>
</dbReference>
<accession>A0A9N9SI43</accession>
<evidence type="ECO:0000256" key="4">
    <source>
        <dbReference type="ARBA" id="ARBA00022692"/>
    </source>
</evidence>
<feature type="transmembrane region" description="Helical" evidence="7">
    <location>
        <begin position="303"/>
        <end position="324"/>
    </location>
</feature>
<comment type="similarity">
    <text evidence="2">Belongs to the major facilitator superfamily.</text>
</comment>
<keyword evidence="4 7" id="KW-0812">Transmembrane</keyword>
<keyword evidence="10" id="KW-1185">Reference proteome</keyword>
<name>A0A9N9SI43_PHACE</name>
<dbReference type="GO" id="GO:0022857">
    <property type="term" value="F:transmembrane transporter activity"/>
    <property type="evidence" value="ECO:0007669"/>
    <property type="project" value="InterPro"/>
</dbReference>
<dbReference type="InterPro" id="IPR036259">
    <property type="entry name" value="MFS_trans_sf"/>
</dbReference>
<evidence type="ECO:0000256" key="1">
    <source>
        <dbReference type="ARBA" id="ARBA00004141"/>
    </source>
</evidence>
<protein>
    <recommendedName>
        <fullName evidence="8">Major facilitator superfamily (MFS) profile domain-containing protein</fullName>
    </recommendedName>
</protein>
<feature type="transmembrane region" description="Helical" evidence="7">
    <location>
        <begin position="29"/>
        <end position="53"/>
    </location>
</feature>
<feature type="transmembrane region" description="Helical" evidence="7">
    <location>
        <begin position="153"/>
        <end position="175"/>
    </location>
</feature>
<keyword evidence="6 7" id="KW-0472">Membrane</keyword>
<evidence type="ECO:0000256" key="2">
    <source>
        <dbReference type="ARBA" id="ARBA00008335"/>
    </source>
</evidence>
<organism evidence="9 10">
    <name type="scientific">Phaedon cochleariae</name>
    <name type="common">Mustard beetle</name>
    <dbReference type="NCBI Taxonomy" id="80249"/>
    <lineage>
        <taxon>Eukaryota</taxon>
        <taxon>Metazoa</taxon>
        <taxon>Ecdysozoa</taxon>
        <taxon>Arthropoda</taxon>
        <taxon>Hexapoda</taxon>
        <taxon>Insecta</taxon>
        <taxon>Pterygota</taxon>
        <taxon>Neoptera</taxon>
        <taxon>Endopterygota</taxon>
        <taxon>Coleoptera</taxon>
        <taxon>Polyphaga</taxon>
        <taxon>Cucujiformia</taxon>
        <taxon>Chrysomeloidea</taxon>
        <taxon>Chrysomelidae</taxon>
        <taxon>Chrysomelinae</taxon>
        <taxon>Chrysomelini</taxon>
        <taxon>Phaedon</taxon>
    </lineage>
</organism>
<dbReference type="PANTHER" id="PTHR23511">
    <property type="entry name" value="SYNAPTIC VESICLE GLYCOPROTEIN 2"/>
    <property type="match status" value="1"/>
</dbReference>
<feature type="transmembrane region" description="Helical" evidence="7">
    <location>
        <begin position="473"/>
        <end position="492"/>
    </location>
</feature>
<evidence type="ECO:0000256" key="5">
    <source>
        <dbReference type="ARBA" id="ARBA00022989"/>
    </source>
</evidence>
<dbReference type="InterPro" id="IPR020846">
    <property type="entry name" value="MFS_dom"/>
</dbReference>
<keyword evidence="5 7" id="KW-1133">Transmembrane helix</keyword>
<dbReference type="GO" id="GO:0016020">
    <property type="term" value="C:membrane"/>
    <property type="evidence" value="ECO:0007669"/>
    <property type="project" value="UniProtKB-SubCell"/>
</dbReference>
<proteinExistence type="inferred from homology"/>